<organism evidence="2 3">
    <name type="scientific">Pleurodeles waltl</name>
    <name type="common">Iberian ribbed newt</name>
    <dbReference type="NCBI Taxonomy" id="8319"/>
    <lineage>
        <taxon>Eukaryota</taxon>
        <taxon>Metazoa</taxon>
        <taxon>Chordata</taxon>
        <taxon>Craniata</taxon>
        <taxon>Vertebrata</taxon>
        <taxon>Euteleostomi</taxon>
        <taxon>Amphibia</taxon>
        <taxon>Batrachia</taxon>
        <taxon>Caudata</taxon>
        <taxon>Salamandroidea</taxon>
        <taxon>Salamandridae</taxon>
        <taxon>Pleurodelinae</taxon>
        <taxon>Pleurodeles</taxon>
    </lineage>
</organism>
<gene>
    <name evidence="2" type="ORF">NDU88_000193</name>
</gene>
<comment type="caution">
    <text evidence="2">The sequence shown here is derived from an EMBL/GenBank/DDBJ whole genome shotgun (WGS) entry which is preliminary data.</text>
</comment>
<keyword evidence="1" id="KW-0732">Signal</keyword>
<protein>
    <recommendedName>
        <fullName evidence="4">Secreted protein</fullName>
    </recommendedName>
</protein>
<evidence type="ECO:0008006" key="4">
    <source>
        <dbReference type="Google" id="ProtNLM"/>
    </source>
</evidence>
<keyword evidence="3" id="KW-1185">Reference proteome</keyword>
<evidence type="ECO:0000313" key="2">
    <source>
        <dbReference type="EMBL" id="KAJ1147312.1"/>
    </source>
</evidence>
<evidence type="ECO:0000313" key="3">
    <source>
        <dbReference type="Proteomes" id="UP001066276"/>
    </source>
</evidence>
<sequence length="90" mass="9598">MWCPGPVCLVVPLTGVPCGALGQCAMLYLDSVPCGAQRLRRVLCPSRRRVTLGPEVSCDRLRPPGPFRGCGSHLATALGSCVPRTEAFIF</sequence>
<feature type="chain" id="PRO_5043698084" description="Secreted protein" evidence="1">
    <location>
        <begin position="23"/>
        <end position="90"/>
    </location>
</feature>
<dbReference type="EMBL" id="JANPWB010000009">
    <property type="protein sequence ID" value="KAJ1147312.1"/>
    <property type="molecule type" value="Genomic_DNA"/>
</dbReference>
<reference evidence="2" key="1">
    <citation type="journal article" date="2022" name="bioRxiv">
        <title>Sequencing and chromosome-scale assembly of the giantPleurodeles waltlgenome.</title>
        <authorList>
            <person name="Brown T."/>
            <person name="Elewa A."/>
            <person name="Iarovenko S."/>
            <person name="Subramanian E."/>
            <person name="Araus A.J."/>
            <person name="Petzold A."/>
            <person name="Susuki M."/>
            <person name="Suzuki K.-i.T."/>
            <person name="Hayashi T."/>
            <person name="Toyoda A."/>
            <person name="Oliveira C."/>
            <person name="Osipova E."/>
            <person name="Leigh N.D."/>
            <person name="Simon A."/>
            <person name="Yun M.H."/>
        </authorList>
    </citation>
    <scope>NUCLEOTIDE SEQUENCE</scope>
    <source>
        <strain evidence="2">20211129_DDA</strain>
        <tissue evidence="2">Liver</tissue>
    </source>
</reference>
<dbReference type="Proteomes" id="UP001066276">
    <property type="component" value="Chromosome 5"/>
</dbReference>
<accession>A0AAV7R3I9</accession>
<evidence type="ECO:0000256" key="1">
    <source>
        <dbReference type="SAM" id="SignalP"/>
    </source>
</evidence>
<dbReference type="AlphaFoldDB" id="A0AAV7R3I9"/>
<proteinExistence type="predicted"/>
<name>A0AAV7R3I9_PLEWA</name>
<feature type="signal peptide" evidence="1">
    <location>
        <begin position="1"/>
        <end position="22"/>
    </location>
</feature>